<protein>
    <submittedName>
        <fullName evidence="1">Uncharacterized protein</fullName>
    </submittedName>
</protein>
<name>A0AB37E5M3_9CAUL</name>
<dbReference type="KEGG" id="bmed:GYM46_04760"/>
<dbReference type="EMBL" id="CP048751">
    <property type="protein sequence ID" value="QIH72329.1"/>
    <property type="molecule type" value="Genomic_DNA"/>
</dbReference>
<gene>
    <name evidence="1" type="ORF">GYM46_04760</name>
</gene>
<sequence>MVFISRMPQAFRLDHLIERMSMALAAAYPPLPISGRYVRESAFEGRTAVDELAAMIDDSALELIRYCLRRAPDESIEVNEAWLDTARDALGEDGPERAIVTPSCGLAKTGRSKA</sequence>
<proteinExistence type="predicted"/>
<evidence type="ECO:0000313" key="1">
    <source>
        <dbReference type="EMBL" id="QIH72329.1"/>
    </source>
</evidence>
<dbReference type="RefSeq" id="WP_008263127.1">
    <property type="nucleotide sequence ID" value="NZ_CP048751.1"/>
</dbReference>
<dbReference type="AlphaFoldDB" id="A0AB37E5M3"/>
<evidence type="ECO:0000313" key="2">
    <source>
        <dbReference type="Proteomes" id="UP000501325"/>
    </source>
</evidence>
<organism evidence="1 2">
    <name type="scientific">Brevundimonas mediterranea</name>
    <dbReference type="NCBI Taxonomy" id="74329"/>
    <lineage>
        <taxon>Bacteria</taxon>
        <taxon>Pseudomonadati</taxon>
        <taxon>Pseudomonadota</taxon>
        <taxon>Alphaproteobacteria</taxon>
        <taxon>Caulobacterales</taxon>
        <taxon>Caulobacteraceae</taxon>
        <taxon>Brevundimonas</taxon>
    </lineage>
</organism>
<reference evidence="1 2" key="1">
    <citation type="submission" date="2020-01" db="EMBL/GenBank/DDBJ databases">
        <authorList>
            <person name="Wang S."/>
        </authorList>
    </citation>
    <scope>NUCLEOTIDE SEQUENCE [LARGE SCALE GENOMIC DNA]</scope>
    <source>
        <strain evidence="1 2">D151-2-6</strain>
    </source>
</reference>
<dbReference type="Proteomes" id="UP000501325">
    <property type="component" value="Chromosome"/>
</dbReference>
<accession>A0AB37E5M3</accession>